<dbReference type="GO" id="GO:0032259">
    <property type="term" value="P:methylation"/>
    <property type="evidence" value="ECO:0007669"/>
    <property type="project" value="UniProtKB-KW"/>
</dbReference>
<organism evidence="5 6">
    <name type="scientific">Geofilum rubicundum JCM 15548</name>
    <dbReference type="NCBI Taxonomy" id="1236989"/>
    <lineage>
        <taxon>Bacteria</taxon>
        <taxon>Pseudomonadati</taxon>
        <taxon>Bacteroidota</taxon>
        <taxon>Bacteroidia</taxon>
        <taxon>Marinilabiliales</taxon>
        <taxon>Marinilabiliaceae</taxon>
        <taxon>Geofilum</taxon>
    </lineage>
</organism>
<gene>
    <name evidence="5" type="ORF">JCM15548_12520</name>
</gene>
<dbReference type="STRING" id="1236989.JCM15548_12520"/>
<dbReference type="AlphaFoldDB" id="A0A0E9LZF9"/>
<evidence type="ECO:0000256" key="1">
    <source>
        <dbReference type="ARBA" id="ARBA00022603"/>
    </source>
</evidence>
<dbReference type="InterPro" id="IPR029063">
    <property type="entry name" value="SAM-dependent_MTases_sf"/>
</dbReference>
<dbReference type="Proteomes" id="UP000032900">
    <property type="component" value="Unassembled WGS sequence"/>
</dbReference>
<dbReference type="EMBL" id="BAZW01000020">
    <property type="protein sequence ID" value="GAO30260.1"/>
    <property type="molecule type" value="Genomic_DNA"/>
</dbReference>
<evidence type="ECO:0000313" key="6">
    <source>
        <dbReference type="Proteomes" id="UP000032900"/>
    </source>
</evidence>
<evidence type="ECO:0000256" key="3">
    <source>
        <dbReference type="ARBA" id="ARBA00022691"/>
    </source>
</evidence>
<reference evidence="5 6" key="1">
    <citation type="journal article" date="2015" name="Microbes Environ.">
        <title>Distribution and evolution of nitrogen fixation genes in the phylum bacteroidetes.</title>
        <authorList>
            <person name="Inoue J."/>
            <person name="Oshima K."/>
            <person name="Suda W."/>
            <person name="Sakamoto M."/>
            <person name="Iino T."/>
            <person name="Noda S."/>
            <person name="Hongoh Y."/>
            <person name="Hattori M."/>
            <person name="Ohkuma M."/>
        </authorList>
    </citation>
    <scope>NUCLEOTIDE SEQUENCE [LARGE SCALE GENOMIC DNA]</scope>
    <source>
        <strain evidence="5">JCM 15548</strain>
    </source>
</reference>
<dbReference type="GO" id="GO:0008168">
    <property type="term" value="F:methyltransferase activity"/>
    <property type="evidence" value="ECO:0007669"/>
    <property type="project" value="UniProtKB-KW"/>
</dbReference>
<dbReference type="PANTHER" id="PTHR42873:SF1">
    <property type="entry name" value="S-ADENOSYLMETHIONINE-DEPENDENT METHYLTRANSFERASE DOMAIN-CONTAINING PROTEIN"/>
    <property type="match status" value="1"/>
</dbReference>
<keyword evidence="1 5" id="KW-0489">Methyltransferase</keyword>
<keyword evidence="6" id="KW-1185">Reference proteome</keyword>
<dbReference type="Pfam" id="PF10672">
    <property type="entry name" value="Methyltrans_SAM"/>
    <property type="match status" value="1"/>
</dbReference>
<dbReference type="InterPro" id="IPR019614">
    <property type="entry name" value="SAM-dep_methyl-trfase"/>
</dbReference>
<sequence>MPARGATLVHSVDSSERAIVLTNENVALNFPDESRHEAFAMDTFKFMEAAQQKYDLIVLDPPAFAKHMKVVNNALQGYKRLNTKAIEQIAPGGILFTFSCSQVISRDAFRTMIFSAAARSGRNVRILHQLEQPADHPVSIYHPEGEYLKGLVLYVE</sequence>
<keyword evidence="3" id="KW-0949">S-adenosyl-L-methionine</keyword>
<dbReference type="CDD" id="cd02440">
    <property type="entry name" value="AdoMet_MTases"/>
    <property type="match status" value="1"/>
</dbReference>
<comment type="caution">
    <text evidence="5">The sequence shown here is derived from an EMBL/GenBank/DDBJ whole genome shotgun (WGS) entry which is preliminary data.</text>
</comment>
<dbReference type="PANTHER" id="PTHR42873">
    <property type="entry name" value="RIBOSOMAL RNA LARGE SUBUNIT METHYLTRANSFERASE"/>
    <property type="match status" value="1"/>
</dbReference>
<dbReference type="Gene3D" id="3.40.50.150">
    <property type="entry name" value="Vaccinia Virus protein VP39"/>
    <property type="match status" value="1"/>
</dbReference>
<dbReference type="SUPFAM" id="SSF53335">
    <property type="entry name" value="S-adenosyl-L-methionine-dependent methyltransferases"/>
    <property type="match status" value="1"/>
</dbReference>
<name>A0A0E9LZF9_9BACT</name>
<keyword evidence="2 5" id="KW-0808">Transferase</keyword>
<proteinExistence type="predicted"/>
<accession>A0A0E9LZF9</accession>
<evidence type="ECO:0000259" key="4">
    <source>
        <dbReference type="Pfam" id="PF10672"/>
    </source>
</evidence>
<feature type="domain" description="S-adenosylmethionine-dependent methyltransferase" evidence="4">
    <location>
        <begin position="4"/>
        <end position="137"/>
    </location>
</feature>
<evidence type="ECO:0000313" key="5">
    <source>
        <dbReference type="EMBL" id="GAO30260.1"/>
    </source>
</evidence>
<protein>
    <submittedName>
        <fullName evidence="5">LSU m5C1962 methyltransferase RlmI</fullName>
    </submittedName>
</protein>
<evidence type="ECO:0000256" key="2">
    <source>
        <dbReference type="ARBA" id="ARBA00022679"/>
    </source>
</evidence>